<protein>
    <submittedName>
        <fullName evidence="3">Outer membrane beta-barrel protein</fullName>
    </submittedName>
</protein>
<keyword evidence="1" id="KW-0812">Transmembrane</keyword>
<evidence type="ECO:0000313" key="3">
    <source>
        <dbReference type="EMBL" id="WQD39186.1"/>
    </source>
</evidence>
<keyword evidence="1" id="KW-1133">Transmembrane helix</keyword>
<evidence type="ECO:0000259" key="2">
    <source>
        <dbReference type="Pfam" id="PF13568"/>
    </source>
</evidence>
<reference evidence="3 4" key="1">
    <citation type="submission" date="2023-12" db="EMBL/GenBank/DDBJ databases">
        <title>Genome sequencing and assembly of bacterial species from a model synthetic community.</title>
        <authorList>
            <person name="Hogle S.L."/>
        </authorList>
    </citation>
    <scope>NUCLEOTIDE SEQUENCE [LARGE SCALE GENOMIC DNA]</scope>
    <source>
        <strain evidence="3 4">HAMBI_3031</strain>
    </source>
</reference>
<evidence type="ECO:0000256" key="1">
    <source>
        <dbReference type="SAM" id="Phobius"/>
    </source>
</evidence>
<evidence type="ECO:0000313" key="4">
    <source>
        <dbReference type="Proteomes" id="UP001325680"/>
    </source>
</evidence>
<gene>
    <name evidence="3" type="ORF">U0035_03360</name>
</gene>
<name>A0ABZ0W7M2_9BACT</name>
<feature type="transmembrane region" description="Helical" evidence="1">
    <location>
        <begin position="69"/>
        <end position="90"/>
    </location>
</feature>
<sequence>MPKKYKHMTDEELDQLFRDAAESFKNSNPPEGAWEAFYTKNEQQLKNKEPESVPDFDKRLSPFFTLPQAYKVAAALLVLFAACTIVWLVVSKPGKHEAGTITQNISNPGTDTAVSVAKDAQKDTAGISTPLSLKDQDQFSTVQKSAVITGNKPGPIMYPSFKDESNAPLHAGANPLIPPAFPAQKDKAIANNTQQANAKKIDLTREQQGYSDKNNYTANPLFAAAKEPSKRSSSGRWQLGLVGGANIAMVKGDVSTTPGLTTGILVQHRINDTRVSVESGVIYENMTYAVENEYFNPGGKPVSSKVSNISGACTMIDVPVNVRYDMVHSKKRKAFVSTGVSPTVMVKQSYVYDYTDENGARLIDRDVTGQGKNFYAVANVSVGYEQKWNKTSVQVAPYLKIPMGEIGYGNLSLGGIGTQVSIKRDL</sequence>
<dbReference type="EMBL" id="CP139960">
    <property type="protein sequence ID" value="WQD39186.1"/>
    <property type="molecule type" value="Genomic_DNA"/>
</dbReference>
<proteinExistence type="predicted"/>
<organism evidence="3 4">
    <name type="scientific">Niabella yanshanensis</name>
    <dbReference type="NCBI Taxonomy" id="577386"/>
    <lineage>
        <taxon>Bacteria</taxon>
        <taxon>Pseudomonadati</taxon>
        <taxon>Bacteroidota</taxon>
        <taxon>Chitinophagia</taxon>
        <taxon>Chitinophagales</taxon>
        <taxon>Chitinophagaceae</taxon>
        <taxon>Niabella</taxon>
    </lineage>
</organism>
<feature type="domain" description="Outer membrane protein beta-barrel" evidence="2">
    <location>
        <begin position="231"/>
        <end position="389"/>
    </location>
</feature>
<keyword evidence="1" id="KW-0472">Membrane</keyword>
<dbReference type="Proteomes" id="UP001325680">
    <property type="component" value="Chromosome"/>
</dbReference>
<dbReference type="Pfam" id="PF13568">
    <property type="entry name" value="OMP_b-brl_2"/>
    <property type="match status" value="1"/>
</dbReference>
<accession>A0ABZ0W7M2</accession>
<keyword evidence="4" id="KW-1185">Reference proteome</keyword>
<dbReference type="RefSeq" id="WP_114792929.1">
    <property type="nucleotide sequence ID" value="NZ_CP139960.1"/>
</dbReference>
<dbReference type="InterPro" id="IPR025665">
    <property type="entry name" value="Beta-barrel_OMP_2"/>
</dbReference>